<sequence>MPSSGLCLHQAWTQCIYIYMYMYTVHIHACSRQNFHTHRNK</sequence>
<evidence type="ECO:0000313" key="2">
    <source>
        <dbReference type="Proteomes" id="UP000234681"/>
    </source>
</evidence>
<dbReference type="AlphaFoldDB" id="A6JD07"/>
<accession>A6JD07</accession>
<evidence type="ECO:0000313" key="1">
    <source>
        <dbReference type="EMBL" id="EDL89929.1"/>
    </source>
</evidence>
<proteinExistence type="predicted"/>
<gene>
    <name evidence="1" type="ORF">rCG_57043</name>
</gene>
<name>A6JD07_RAT</name>
<dbReference type="EMBL" id="CH473981">
    <property type="protein sequence ID" value="EDL89929.1"/>
    <property type="molecule type" value="Genomic_DNA"/>
</dbReference>
<reference evidence="2" key="1">
    <citation type="submission" date="2005-09" db="EMBL/GenBank/DDBJ databases">
        <authorList>
            <person name="Mural R.J."/>
            <person name="Li P.W."/>
            <person name="Adams M.D."/>
            <person name="Amanatides P.G."/>
            <person name="Baden-Tillson H."/>
            <person name="Barnstead M."/>
            <person name="Chin S.H."/>
            <person name="Dew I."/>
            <person name="Evans C.A."/>
            <person name="Ferriera S."/>
            <person name="Flanigan M."/>
            <person name="Fosler C."/>
            <person name="Glodek A."/>
            <person name="Gu Z."/>
            <person name="Holt R.A."/>
            <person name="Jennings D."/>
            <person name="Kraft C.L."/>
            <person name="Lu F."/>
            <person name="Nguyen T."/>
            <person name="Nusskern D.R."/>
            <person name="Pfannkoch C.M."/>
            <person name="Sitter C."/>
            <person name="Sutton G.G."/>
            <person name="Venter J.C."/>
            <person name="Wang Z."/>
            <person name="Woodage T."/>
            <person name="Zheng X.H."/>
            <person name="Zhong F."/>
        </authorList>
    </citation>
    <scope>NUCLEOTIDE SEQUENCE [LARGE SCALE GENOMIC DNA]</scope>
    <source>
        <strain>BN</strain>
        <strain evidence="2">Sprague-Dawley</strain>
    </source>
</reference>
<protein>
    <submittedName>
        <fullName evidence="1">RCG57043</fullName>
    </submittedName>
</protein>
<dbReference type="Proteomes" id="UP000234681">
    <property type="component" value="Chromosome 14"/>
</dbReference>
<organism evidence="1 2">
    <name type="scientific">Rattus norvegicus</name>
    <name type="common">Rat</name>
    <dbReference type="NCBI Taxonomy" id="10116"/>
    <lineage>
        <taxon>Eukaryota</taxon>
        <taxon>Metazoa</taxon>
        <taxon>Chordata</taxon>
        <taxon>Craniata</taxon>
        <taxon>Vertebrata</taxon>
        <taxon>Euteleostomi</taxon>
        <taxon>Mammalia</taxon>
        <taxon>Eutheria</taxon>
        <taxon>Euarchontoglires</taxon>
        <taxon>Glires</taxon>
        <taxon>Rodentia</taxon>
        <taxon>Myomorpha</taxon>
        <taxon>Muroidea</taxon>
        <taxon>Muridae</taxon>
        <taxon>Murinae</taxon>
        <taxon>Rattus</taxon>
    </lineage>
</organism>